<dbReference type="EMBL" id="MNVO01000036">
    <property type="protein sequence ID" value="OIO32475.1"/>
    <property type="molecule type" value="Genomic_DNA"/>
</dbReference>
<dbReference type="AlphaFoldDB" id="A0A1J4V8W6"/>
<keyword evidence="7" id="KW-0378">Hydrolase</keyword>
<comment type="caution">
    <text evidence="11">The sequence shown here is derived from an EMBL/GenBank/DDBJ whole genome shotgun (WGS) entry which is preliminary data.</text>
</comment>
<name>A0A1J4V8W6_9BACT</name>
<evidence type="ECO:0000313" key="12">
    <source>
        <dbReference type="Proteomes" id="UP000183206"/>
    </source>
</evidence>
<dbReference type="InterPro" id="IPR026898">
    <property type="entry name" value="PrsW"/>
</dbReference>
<evidence type="ECO:0000256" key="2">
    <source>
        <dbReference type="ARBA" id="ARBA00009165"/>
    </source>
</evidence>
<feature type="transmembrane region" description="Helical" evidence="10">
    <location>
        <begin position="152"/>
        <end position="176"/>
    </location>
</feature>
<protein>
    <recommendedName>
        <fullName evidence="3">Protease PrsW</fullName>
    </recommendedName>
</protein>
<organism evidence="11 12">
    <name type="scientific">Candidatus Nomurabacteria bacterium CG1_02_47_685</name>
    <dbReference type="NCBI Taxonomy" id="1805282"/>
    <lineage>
        <taxon>Bacteria</taxon>
        <taxon>Candidatus Nomuraibacteriota</taxon>
    </lineage>
</organism>
<feature type="transmembrane region" description="Helical" evidence="10">
    <location>
        <begin position="112"/>
        <end position="132"/>
    </location>
</feature>
<feature type="transmembrane region" description="Helical" evidence="10">
    <location>
        <begin position="209"/>
        <end position="230"/>
    </location>
</feature>
<feature type="transmembrane region" description="Helical" evidence="10">
    <location>
        <begin position="42"/>
        <end position="60"/>
    </location>
</feature>
<dbReference type="Pfam" id="PF13367">
    <property type="entry name" value="PrsW-protease"/>
    <property type="match status" value="1"/>
</dbReference>
<gene>
    <name evidence="11" type="ORF">AUJ44_02330</name>
</gene>
<sequence length="246" mass="27162">MAGNSITIATVLFAIAGGILPTLLWLWFWLKEDAKKPEPKRLLVACFTAGFLTVAIAIVLEDAVQNIFTNTLFPNDYFTPIVFFAIIEETLKYFAVYMIAFRNADFDEPIDAIVYMITGALGFAAIENILYITAAVGQAGAMLGIIAGNLRFVGATLLHTATSGIVGIAVGLAFYMNKEKKHLHLAIGLITASLLHTLFNLSIIKTDNIGEVLFVFLLLWLLIVPIMLFFEKVKKIHSKTNKEEFI</sequence>
<accession>A0A1J4V8W6</accession>
<evidence type="ECO:0000256" key="9">
    <source>
        <dbReference type="ARBA" id="ARBA00023136"/>
    </source>
</evidence>
<dbReference type="PANTHER" id="PTHR36844">
    <property type="entry name" value="PROTEASE PRSW"/>
    <property type="match status" value="1"/>
</dbReference>
<keyword evidence="6 10" id="KW-0812">Transmembrane</keyword>
<dbReference type="PANTHER" id="PTHR36844:SF1">
    <property type="entry name" value="PROTEASE PRSW"/>
    <property type="match status" value="1"/>
</dbReference>
<comment type="subcellular location">
    <subcellularLocation>
        <location evidence="1">Cell membrane</location>
        <topology evidence="1">Multi-pass membrane protein</topology>
    </subcellularLocation>
</comment>
<keyword evidence="8 10" id="KW-1133">Transmembrane helix</keyword>
<dbReference type="GO" id="GO:0005886">
    <property type="term" value="C:plasma membrane"/>
    <property type="evidence" value="ECO:0007669"/>
    <property type="project" value="UniProtKB-SubCell"/>
</dbReference>
<comment type="similarity">
    <text evidence="2">Belongs to the protease PrsW family.</text>
</comment>
<keyword evidence="9 10" id="KW-0472">Membrane</keyword>
<evidence type="ECO:0000256" key="7">
    <source>
        <dbReference type="ARBA" id="ARBA00022801"/>
    </source>
</evidence>
<reference evidence="11 12" key="1">
    <citation type="journal article" date="2016" name="Environ. Microbiol.">
        <title>Genomic resolution of a cold subsurface aquifer community provides metabolic insights for novel microbes adapted to high CO concentrations.</title>
        <authorList>
            <person name="Probst A.J."/>
            <person name="Castelle C.J."/>
            <person name="Singh A."/>
            <person name="Brown C.T."/>
            <person name="Anantharaman K."/>
            <person name="Sharon I."/>
            <person name="Hug L.A."/>
            <person name="Burstein D."/>
            <person name="Emerson J.B."/>
            <person name="Thomas B.C."/>
            <person name="Banfield J.F."/>
        </authorList>
    </citation>
    <scope>NUCLEOTIDE SEQUENCE [LARGE SCALE GENOMIC DNA]</scope>
    <source>
        <strain evidence="11">CG1_02_47_685</strain>
    </source>
</reference>
<dbReference type="GO" id="GO:0008233">
    <property type="term" value="F:peptidase activity"/>
    <property type="evidence" value="ECO:0007669"/>
    <property type="project" value="UniProtKB-KW"/>
</dbReference>
<dbReference type="GO" id="GO:0006508">
    <property type="term" value="P:proteolysis"/>
    <property type="evidence" value="ECO:0007669"/>
    <property type="project" value="UniProtKB-KW"/>
</dbReference>
<evidence type="ECO:0000256" key="8">
    <source>
        <dbReference type="ARBA" id="ARBA00022989"/>
    </source>
</evidence>
<evidence type="ECO:0000256" key="3">
    <source>
        <dbReference type="ARBA" id="ARBA00018997"/>
    </source>
</evidence>
<evidence type="ECO:0000256" key="5">
    <source>
        <dbReference type="ARBA" id="ARBA00022670"/>
    </source>
</evidence>
<evidence type="ECO:0000256" key="6">
    <source>
        <dbReference type="ARBA" id="ARBA00022692"/>
    </source>
</evidence>
<keyword evidence="4" id="KW-1003">Cell membrane</keyword>
<keyword evidence="5" id="KW-0645">Protease</keyword>
<dbReference type="InterPro" id="IPR023596">
    <property type="entry name" value="Peptidase_PrsW_arch/bac"/>
</dbReference>
<evidence type="ECO:0000313" key="11">
    <source>
        <dbReference type="EMBL" id="OIO32475.1"/>
    </source>
</evidence>
<feature type="transmembrane region" description="Helical" evidence="10">
    <location>
        <begin position="183"/>
        <end position="203"/>
    </location>
</feature>
<evidence type="ECO:0000256" key="1">
    <source>
        <dbReference type="ARBA" id="ARBA00004651"/>
    </source>
</evidence>
<dbReference type="STRING" id="1805282.AUJ44_02330"/>
<dbReference type="PIRSF" id="PIRSF016933">
    <property type="entry name" value="PrsW"/>
    <property type="match status" value="1"/>
</dbReference>
<feature type="transmembrane region" description="Helical" evidence="10">
    <location>
        <begin position="80"/>
        <end position="100"/>
    </location>
</feature>
<evidence type="ECO:0000256" key="10">
    <source>
        <dbReference type="SAM" id="Phobius"/>
    </source>
</evidence>
<dbReference type="Proteomes" id="UP000183206">
    <property type="component" value="Unassembled WGS sequence"/>
</dbReference>
<feature type="transmembrane region" description="Helical" evidence="10">
    <location>
        <begin position="6"/>
        <end position="30"/>
    </location>
</feature>
<proteinExistence type="inferred from homology"/>
<evidence type="ECO:0000256" key="4">
    <source>
        <dbReference type="ARBA" id="ARBA00022475"/>
    </source>
</evidence>